<accession>A0A371GMP5</accession>
<dbReference type="InterPro" id="IPR053134">
    <property type="entry name" value="RNA-dir_DNA_polymerase"/>
</dbReference>
<dbReference type="PANTHER" id="PTHR24559:SF444">
    <property type="entry name" value="REVERSE TRANSCRIPTASE DOMAIN-CONTAINING PROTEIN"/>
    <property type="match status" value="1"/>
</dbReference>
<dbReference type="InterPro" id="IPR043502">
    <property type="entry name" value="DNA/RNA_pol_sf"/>
</dbReference>
<evidence type="ECO:0000256" key="1">
    <source>
        <dbReference type="SAM" id="MobiDB-lite"/>
    </source>
</evidence>
<comment type="caution">
    <text evidence="2">The sequence shown here is derived from an EMBL/GenBank/DDBJ whole genome shotgun (WGS) entry which is preliminary data.</text>
</comment>
<sequence>MDSQWVSPVQVVPKKFGMTVIKNQHDELKLPIIIANNLHSEQEDKLLHVLRQHKKAIGWKLSNLLDINPSISAHKAIAKKAESDHPRRGQERSDKTACCRDHLPHHGQPVVPKKSKMTVMKNQHDKLVPMRIQNSWPQLPIIIANNLHSEQEDKLLHVLRQHKKAIGWKLSNLPSINPFICMHRILMEEEARPIRKHQRMLNLIILDVVKKEVTKLLAAGIIYPITDSQWVSPVQVVPKKSRMTVMRNQHNDWQVCIDYKRLNQATRKDHFPFPFIDQFFLKVESVSDNKVQNLVPTRSDSSTRENSESDSNSIRTDSISVNRSRPQQLKDEIMSADLVPNPNQVSQSNSKATNDNSSSLPRSIELKPLPSHLKHTYLDTKQQLPIIIVNNLHSEQEDKLLQVLRQHGKAIG</sequence>
<protein>
    <recommendedName>
        <fullName evidence="4">Retrovirus-related Pol polyprotein</fullName>
    </recommendedName>
</protein>
<name>A0A371GMP5_MUCPR</name>
<reference evidence="2" key="1">
    <citation type="submission" date="2018-05" db="EMBL/GenBank/DDBJ databases">
        <title>Draft genome of Mucuna pruriens seed.</title>
        <authorList>
            <person name="Nnadi N.E."/>
            <person name="Vos R."/>
            <person name="Hasami M.H."/>
            <person name="Devisetty U.K."/>
            <person name="Aguiy J.C."/>
        </authorList>
    </citation>
    <scope>NUCLEOTIDE SEQUENCE [LARGE SCALE GENOMIC DNA]</scope>
    <source>
        <strain evidence="2">JCA_2017</strain>
    </source>
</reference>
<feature type="non-terminal residue" evidence="2">
    <location>
        <position position="1"/>
    </location>
</feature>
<dbReference type="Proteomes" id="UP000257109">
    <property type="component" value="Unassembled WGS sequence"/>
</dbReference>
<feature type="compositionally biased region" description="Polar residues" evidence="1">
    <location>
        <begin position="341"/>
        <end position="361"/>
    </location>
</feature>
<dbReference type="EMBL" id="QJKJ01005017">
    <property type="protein sequence ID" value="RDX91851.1"/>
    <property type="molecule type" value="Genomic_DNA"/>
</dbReference>
<dbReference type="AlphaFoldDB" id="A0A371GMP5"/>
<gene>
    <name evidence="2" type="ORF">CR513_26097</name>
</gene>
<feature type="compositionally biased region" description="Basic and acidic residues" evidence="1">
    <location>
        <begin position="79"/>
        <end position="104"/>
    </location>
</feature>
<evidence type="ECO:0000313" key="3">
    <source>
        <dbReference type="Proteomes" id="UP000257109"/>
    </source>
</evidence>
<feature type="region of interest" description="Disordered" evidence="1">
    <location>
        <begin position="294"/>
        <end position="364"/>
    </location>
</feature>
<dbReference type="Gene3D" id="3.10.10.10">
    <property type="entry name" value="HIV Type 1 Reverse Transcriptase, subunit A, domain 1"/>
    <property type="match status" value="1"/>
</dbReference>
<dbReference type="OrthoDB" id="6429553at2759"/>
<evidence type="ECO:0000313" key="2">
    <source>
        <dbReference type="EMBL" id="RDX91851.1"/>
    </source>
</evidence>
<feature type="region of interest" description="Disordered" evidence="1">
    <location>
        <begin position="76"/>
        <end position="115"/>
    </location>
</feature>
<feature type="compositionally biased region" description="Polar residues" evidence="1">
    <location>
        <begin position="309"/>
        <end position="327"/>
    </location>
</feature>
<keyword evidence="3" id="KW-1185">Reference proteome</keyword>
<dbReference type="PANTHER" id="PTHR24559">
    <property type="entry name" value="TRANSPOSON TY3-I GAG-POL POLYPROTEIN"/>
    <property type="match status" value="1"/>
</dbReference>
<organism evidence="2 3">
    <name type="scientific">Mucuna pruriens</name>
    <name type="common">Velvet bean</name>
    <name type="synonym">Dolichos pruriens</name>
    <dbReference type="NCBI Taxonomy" id="157652"/>
    <lineage>
        <taxon>Eukaryota</taxon>
        <taxon>Viridiplantae</taxon>
        <taxon>Streptophyta</taxon>
        <taxon>Embryophyta</taxon>
        <taxon>Tracheophyta</taxon>
        <taxon>Spermatophyta</taxon>
        <taxon>Magnoliopsida</taxon>
        <taxon>eudicotyledons</taxon>
        <taxon>Gunneridae</taxon>
        <taxon>Pentapetalae</taxon>
        <taxon>rosids</taxon>
        <taxon>fabids</taxon>
        <taxon>Fabales</taxon>
        <taxon>Fabaceae</taxon>
        <taxon>Papilionoideae</taxon>
        <taxon>50 kb inversion clade</taxon>
        <taxon>NPAAA clade</taxon>
        <taxon>indigoferoid/millettioid clade</taxon>
        <taxon>Phaseoleae</taxon>
        <taxon>Mucuna</taxon>
    </lineage>
</organism>
<evidence type="ECO:0008006" key="4">
    <source>
        <dbReference type="Google" id="ProtNLM"/>
    </source>
</evidence>
<dbReference type="SUPFAM" id="SSF56672">
    <property type="entry name" value="DNA/RNA polymerases"/>
    <property type="match status" value="1"/>
</dbReference>
<proteinExistence type="predicted"/>